<dbReference type="InterPro" id="IPR012921">
    <property type="entry name" value="SPOC_C"/>
</dbReference>
<dbReference type="EnsemblPlants" id="AUR62037434-RA">
    <property type="protein sequence ID" value="AUR62037434-RA:cds"/>
    <property type="gene ID" value="AUR62037434"/>
</dbReference>
<dbReference type="CDD" id="cd00590">
    <property type="entry name" value="RRM_SF"/>
    <property type="match status" value="1"/>
</dbReference>
<dbReference type="Gramene" id="AUR62037434-RA">
    <property type="protein sequence ID" value="AUR62037434-RA:cds"/>
    <property type="gene ID" value="AUR62037434"/>
</dbReference>
<keyword evidence="5" id="KW-1185">Reference proteome</keyword>
<feature type="domain" description="RRM" evidence="3">
    <location>
        <begin position="502"/>
        <end position="574"/>
    </location>
</feature>
<dbReference type="InterPro" id="IPR035979">
    <property type="entry name" value="RBD_domain_sf"/>
</dbReference>
<name>A0A803MYT1_CHEQI</name>
<keyword evidence="1" id="KW-0694">RNA-binding</keyword>
<feature type="region of interest" description="Disordered" evidence="2">
    <location>
        <begin position="213"/>
        <end position="241"/>
    </location>
</feature>
<evidence type="ECO:0000313" key="4">
    <source>
        <dbReference type="EnsemblPlants" id="AUR62037434-RA:cds"/>
    </source>
</evidence>
<dbReference type="Gene3D" id="3.30.70.330">
    <property type="match status" value="1"/>
</dbReference>
<sequence>MPRWDIMRGCASVKRILSEFIPRYGSYCPTALEAAGQVVINMHNWSVPMISRGEDADGVCFETAKNCVTGLVDICCTASLEAPSSSVIRGICSAVFLNVVTFFSSSLDGKDIFQIMDGECLKTQGSEETFNLLKQRILEEDVSPLLKLLKFRALCLLRIFFLCPKDFLSACFELFSTHAADRFCREGKYFLTQLCCALSIDDDCYVSTVNGESSESEASTGCKESDTLRKNDNSKRPESVGDFQGNRKGFIKSCLLGVVLHKDPSLKKWIFSRYQRLQKSASSEAVSQVTNAFQGIFESFNEQVREAIEDSDEEGSDSSKYVSRHYMVQGISNQHRVLREAPRKDSLQIHDNSFKDELANKSSGQFLRRHGSMISLESNHHSNTSSNHDSGGSKCMEFGGKEQDVCRGWIPMAKDQLGDQLLSPMSQNSSQIKIDPFEQQSQTAQLEKNHALNINASRFSSGHSVNSVFGSKTGAPFPSALNQIIWFSDGDPQAMDVFSASRQLLLGSLSSDTSEAAVRYELEKFGPVENFSIYPVKRFALVEYRSLFDAIKARDFMRRYSPWGYPVRVKFIDSGLGTRGAVNGVAIGSSCHVYVANLMNQWVKDELMRETMKISGKGPRLITELTSEAALLLEFETPEEAANAMECVRLIRRGTNSFKGAGAGADMSRSHLNFWNVGPPVSSAFGMCNTVLGSPHGQTAGSPTHRMHNATLPFTINSEGIPPEYPSPKTSYEKQGYLQGGLVSQPNNAASCCIDTRVLGSSQGYAPGMSGQMWLYRKPEPEVQTAGGTVASTPIATQGPINAPPQPFQTPPYMQPVYPPPSSSWDAHSLSYHMSLNPIHANVVPTNVHSNPIPPFAQASVTPLSQISGSEPAGWPAKLDMTKRTDFRHVKATFTNTPSSRKEVCVLVPSSAADHKGFQDFILYLNQRECAGVIKIPATKAVWARLLFILPCSPEACSMLSLKSNPSDSLITVVLPKDANVESA</sequence>
<reference evidence="4" key="2">
    <citation type="submission" date="2021-03" db="UniProtKB">
        <authorList>
            <consortium name="EnsemblPlants"/>
        </authorList>
    </citation>
    <scope>IDENTIFICATION</scope>
</reference>
<dbReference type="GO" id="GO:0043130">
    <property type="term" value="F:ubiquitin binding"/>
    <property type="evidence" value="ECO:0007669"/>
    <property type="project" value="TreeGrafter"/>
</dbReference>
<dbReference type="AlphaFoldDB" id="A0A803MYT1"/>
<accession>A0A803MYT1</accession>
<dbReference type="GO" id="GO:0003723">
    <property type="term" value="F:RNA binding"/>
    <property type="evidence" value="ECO:0007669"/>
    <property type="project" value="UniProtKB-UniRule"/>
</dbReference>
<dbReference type="InterPro" id="IPR012677">
    <property type="entry name" value="Nucleotide-bd_a/b_plait_sf"/>
</dbReference>
<dbReference type="SUPFAM" id="SSF54928">
    <property type="entry name" value="RNA-binding domain, RBD"/>
    <property type="match status" value="1"/>
</dbReference>
<dbReference type="Pfam" id="PF07744">
    <property type="entry name" value="SPOC"/>
    <property type="match status" value="1"/>
</dbReference>
<evidence type="ECO:0000256" key="1">
    <source>
        <dbReference type="PROSITE-ProRule" id="PRU00176"/>
    </source>
</evidence>
<dbReference type="PROSITE" id="PS50102">
    <property type="entry name" value="RRM"/>
    <property type="match status" value="1"/>
</dbReference>
<dbReference type="SMART" id="SM00360">
    <property type="entry name" value="RRM"/>
    <property type="match status" value="1"/>
</dbReference>
<protein>
    <recommendedName>
        <fullName evidence="3">RRM domain-containing protein</fullName>
    </recommendedName>
</protein>
<dbReference type="OMA" id="NWHFPDS"/>
<evidence type="ECO:0000259" key="3">
    <source>
        <dbReference type="PROSITE" id="PS50102"/>
    </source>
</evidence>
<organism evidence="4 5">
    <name type="scientific">Chenopodium quinoa</name>
    <name type="common">Quinoa</name>
    <dbReference type="NCBI Taxonomy" id="63459"/>
    <lineage>
        <taxon>Eukaryota</taxon>
        <taxon>Viridiplantae</taxon>
        <taxon>Streptophyta</taxon>
        <taxon>Embryophyta</taxon>
        <taxon>Tracheophyta</taxon>
        <taxon>Spermatophyta</taxon>
        <taxon>Magnoliopsida</taxon>
        <taxon>eudicotyledons</taxon>
        <taxon>Gunneridae</taxon>
        <taxon>Pentapetalae</taxon>
        <taxon>Caryophyllales</taxon>
        <taxon>Chenopodiaceae</taxon>
        <taxon>Chenopodioideae</taxon>
        <taxon>Atripliceae</taxon>
        <taxon>Chenopodium</taxon>
    </lineage>
</organism>
<dbReference type="PANTHER" id="PTHR21494:SF2">
    <property type="entry name" value="NUCLEIC ACID BINDING PROTEIN"/>
    <property type="match status" value="1"/>
</dbReference>
<reference evidence="4" key="1">
    <citation type="journal article" date="2017" name="Nature">
        <title>The genome of Chenopodium quinoa.</title>
        <authorList>
            <person name="Jarvis D.E."/>
            <person name="Ho Y.S."/>
            <person name="Lightfoot D.J."/>
            <person name="Schmoeckel S.M."/>
            <person name="Li B."/>
            <person name="Borm T.J.A."/>
            <person name="Ohyanagi H."/>
            <person name="Mineta K."/>
            <person name="Michell C.T."/>
            <person name="Saber N."/>
            <person name="Kharbatia N.M."/>
            <person name="Rupper R.R."/>
            <person name="Sharp A.R."/>
            <person name="Dally N."/>
            <person name="Boughton B.A."/>
            <person name="Woo Y.H."/>
            <person name="Gao G."/>
            <person name="Schijlen E.G.W.M."/>
            <person name="Guo X."/>
            <person name="Momin A.A."/>
            <person name="Negrao S."/>
            <person name="Al-Babili S."/>
            <person name="Gehring C."/>
            <person name="Roessner U."/>
            <person name="Jung C."/>
            <person name="Murphy K."/>
            <person name="Arold S.T."/>
            <person name="Gojobori T."/>
            <person name="van der Linden C.G."/>
            <person name="van Loo E.N."/>
            <person name="Jellen E.N."/>
            <person name="Maughan P.J."/>
            <person name="Tester M."/>
        </authorList>
    </citation>
    <scope>NUCLEOTIDE SEQUENCE [LARGE SCALE GENOMIC DNA]</scope>
    <source>
        <strain evidence="4">cv. PI 614886</strain>
    </source>
</reference>
<dbReference type="Pfam" id="PF00076">
    <property type="entry name" value="RRM_1"/>
    <property type="match status" value="1"/>
</dbReference>
<proteinExistence type="predicted"/>
<dbReference type="InterPro" id="IPR000504">
    <property type="entry name" value="RRM_dom"/>
</dbReference>
<evidence type="ECO:0000256" key="2">
    <source>
        <dbReference type="SAM" id="MobiDB-lite"/>
    </source>
</evidence>
<dbReference type="Proteomes" id="UP000596660">
    <property type="component" value="Unplaced"/>
</dbReference>
<dbReference type="PANTHER" id="PTHR21494">
    <property type="entry name" value="ACTIVATING SIGNAL COINTEGRATOR 1 COMPLEX SUBUNIT 2 ASC-1 COMPLEX SUBUNIT P100"/>
    <property type="match status" value="1"/>
</dbReference>
<dbReference type="InterPro" id="IPR052586">
    <property type="entry name" value="ASCC2"/>
</dbReference>
<feature type="compositionally biased region" description="Basic and acidic residues" evidence="2">
    <location>
        <begin position="223"/>
        <end position="239"/>
    </location>
</feature>
<evidence type="ECO:0000313" key="5">
    <source>
        <dbReference type="Proteomes" id="UP000596660"/>
    </source>
</evidence>